<protein>
    <submittedName>
        <fullName evidence="2">Uncharacterized protein</fullName>
    </submittedName>
</protein>
<gene>
    <name evidence="2" type="ORF">KCH_34580</name>
</gene>
<dbReference type="EMBL" id="JNBY01000089">
    <property type="protein sequence ID" value="KDN84931.1"/>
    <property type="molecule type" value="Genomic_DNA"/>
</dbReference>
<proteinExistence type="predicted"/>
<evidence type="ECO:0000256" key="1">
    <source>
        <dbReference type="SAM" id="MobiDB-lite"/>
    </source>
</evidence>
<name>A0A066Z3J7_9ACTN</name>
<evidence type="ECO:0000313" key="3">
    <source>
        <dbReference type="Proteomes" id="UP000027178"/>
    </source>
</evidence>
<dbReference type="Proteomes" id="UP000027178">
    <property type="component" value="Unassembled WGS sequence"/>
</dbReference>
<feature type="compositionally biased region" description="Basic and acidic residues" evidence="1">
    <location>
        <begin position="24"/>
        <end position="33"/>
    </location>
</feature>
<reference evidence="2 3" key="1">
    <citation type="submission" date="2014-05" db="EMBL/GenBank/DDBJ databases">
        <title>Draft Genome Sequence of Kitasatospora cheerisanensis KCTC 2395.</title>
        <authorList>
            <person name="Nam D.H."/>
        </authorList>
    </citation>
    <scope>NUCLEOTIDE SEQUENCE [LARGE SCALE GENOMIC DNA]</scope>
    <source>
        <strain evidence="2 3">KCTC 2395</strain>
    </source>
</reference>
<dbReference type="HOGENOM" id="CLU_3291035_0_0_11"/>
<dbReference type="AlphaFoldDB" id="A0A066Z3J7"/>
<accession>A0A066Z3J7</accession>
<comment type="caution">
    <text evidence="2">The sequence shown here is derived from an EMBL/GenBank/DDBJ whole genome shotgun (WGS) entry which is preliminary data.</text>
</comment>
<keyword evidence="3" id="KW-1185">Reference proteome</keyword>
<sequence length="40" mass="4720">MTGHHIHRERGATDHRTHRRRRPPRPERRRGDGDLAALTS</sequence>
<organism evidence="2 3">
    <name type="scientific">Kitasatospora cheerisanensis KCTC 2395</name>
    <dbReference type="NCBI Taxonomy" id="1348663"/>
    <lineage>
        <taxon>Bacteria</taxon>
        <taxon>Bacillati</taxon>
        <taxon>Actinomycetota</taxon>
        <taxon>Actinomycetes</taxon>
        <taxon>Kitasatosporales</taxon>
        <taxon>Streptomycetaceae</taxon>
        <taxon>Kitasatospora</taxon>
    </lineage>
</organism>
<feature type="region of interest" description="Disordered" evidence="1">
    <location>
        <begin position="1"/>
        <end position="40"/>
    </location>
</feature>
<evidence type="ECO:0000313" key="2">
    <source>
        <dbReference type="EMBL" id="KDN84931.1"/>
    </source>
</evidence>